<dbReference type="RefSeq" id="WP_183329316.1">
    <property type="nucleotide sequence ID" value="NZ_JACHZF010000001.1"/>
</dbReference>
<dbReference type="SFLD" id="SFLDG01151">
    <property type="entry name" value="Main.2:_Nu-like"/>
    <property type="match status" value="1"/>
</dbReference>
<keyword evidence="4" id="KW-1185">Reference proteome</keyword>
<keyword evidence="3" id="KW-0560">Oxidoreductase</keyword>
<dbReference type="CDD" id="cd10291">
    <property type="entry name" value="GST_C_YfcG_like"/>
    <property type="match status" value="1"/>
</dbReference>
<dbReference type="InterPro" id="IPR036282">
    <property type="entry name" value="Glutathione-S-Trfase_C_sf"/>
</dbReference>
<accession>A0A7W5P9T1</accession>
<dbReference type="CDD" id="cd03048">
    <property type="entry name" value="GST_N_Ure2p_like"/>
    <property type="match status" value="1"/>
</dbReference>
<comment type="caution">
    <text evidence="3">The sequence shown here is derived from an EMBL/GenBank/DDBJ whole genome shotgun (WGS) entry which is preliminary data.</text>
</comment>
<feature type="domain" description="GST C-terminal" evidence="2">
    <location>
        <begin position="85"/>
        <end position="209"/>
    </location>
</feature>
<sequence>MIDLWTWSTPNGRKVSILLEELGLPYRAHAVDITRGEQRAPEFVAVSPNGKIPAIRDPDSGMALMESGAILIYLAEKAGRLLPTEPAARYRTLEWLMWQMGGLGPMLGQAHHFLHFHPGKAPYAEERYHQEARRLYGVLEQRLADRDYLAGDYSIADIACWPWVSRFEWQRIDLADYPGVRRWYLTIAARPAVQRGYHCPTRVNDIPLP</sequence>
<dbReference type="InterPro" id="IPR004045">
    <property type="entry name" value="Glutathione_S-Trfase_N"/>
</dbReference>
<organism evidence="3 4">
    <name type="scientific">Halomonas campaniensis</name>
    <dbReference type="NCBI Taxonomy" id="213554"/>
    <lineage>
        <taxon>Bacteria</taxon>
        <taxon>Pseudomonadati</taxon>
        <taxon>Pseudomonadota</taxon>
        <taxon>Gammaproteobacteria</taxon>
        <taxon>Oceanospirillales</taxon>
        <taxon>Halomonadaceae</taxon>
        <taxon>Halomonas</taxon>
    </lineage>
</organism>
<feature type="domain" description="GST N-terminal" evidence="1">
    <location>
        <begin position="1"/>
        <end position="82"/>
    </location>
</feature>
<dbReference type="SFLD" id="SFLDG00358">
    <property type="entry name" value="Main_(cytGST)"/>
    <property type="match status" value="1"/>
</dbReference>
<evidence type="ECO:0000313" key="4">
    <source>
        <dbReference type="Proteomes" id="UP000553442"/>
    </source>
</evidence>
<dbReference type="PROSITE" id="PS50404">
    <property type="entry name" value="GST_NTER"/>
    <property type="match status" value="1"/>
</dbReference>
<dbReference type="GO" id="GO:0016491">
    <property type="term" value="F:oxidoreductase activity"/>
    <property type="evidence" value="ECO:0007669"/>
    <property type="project" value="UniProtKB-KW"/>
</dbReference>
<dbReference type="PANTHER" id="PTHR44051:SF19">
    <property type="entry name" value="DISULFIDE-BOND OXIDOREDUCTASE YFCG"/>
    <property type="match status" value="1"/>
</dbReference>
<dbReference type="Proteomes" id="UP000553442">
    <property type="component" value="Unassembled WGS sequence"/>
</dbReference>
<dbReference type="InterPro" id="IPR004046">
    <property type="entry name" value="GST_C"/>
</dbReference>
<dbReference type="InterPro" id="IPR010987">
    <property type="entry name" value="Glutathione-S-Trfase_C-like"/>
</dbReference>
<evidence type="ECO:0000313" key="3">
    <source>
        <dbReference type="EMBL" id="MBB3329226.1"/>
    </source>
</evidence>
<name>A0A7W5P9T1_9GAMM</name>
<dbReference type="PROSITE" id="PS50405">
    <property type="entry name" value="GST_CTER"/>
    <property type="match status" value="1"/>
</dbReference>
<dbReference type="SUPFAM" id="SSF47616">
    <property type="entry name" value="GST C-terminal domain-like"/>
    <property type="match status" value="1"/>
</dbReference>
<evidence type="ECO:0000259" key="1">
    <source>
        <dbReference type="PROSITE" id="PS50404"/>
    </source>
</evidence>
<gene>
    <name evidence="3" type="ORF">BDK63_000062</name>
</gene>
<dbReference type="SFLD" id="SFLDG01150">
    <property type="entry name" value="Main.1:_Beta-like"/>
    <property type="match status" value="1"/>
</dbReference>
<dbReference type="SUPFAM" id="SSF52833">
    <property type="entry name" value="Thioredoxin-like"/>
    <property type="match status" value="1"/>
</dbReference>
<dbReference type="InterPro" id="IPR036249">
    <property type="entry name" value="Thioredoxin-like_sf"/>
</dbReference>
<dbReference type="EMBL" id="JACHZF010000001">
    <property type="protein sequence ID" value="MBB3329226.1"/>
    <property type="molecule type" value="Genomic_DNA"/>
</dbReference>
<dbReference type="InterPro" id="IPR040079">
    <property type="entry name" value="Glutathione_S-Trfase"/>
</dbReference>
<dbReference type="Gene3D" id="3.40.30.10">
    <property type="entry name" value="Glutaredoxin"/>
    <property type="match status" value="1"/>
</dbReference>
<dbReference type="PANTHER" id="PTHR44051">
    <property type="entry name" value="GLUTATHIONE S-TRANSFERASE-RELATED"/>
    <property type="match status" value="1"/>
</dbReference>
<dbReference type="Gene3D" id="1.20.1050.10">
    <property type="match status" value="1"/>
</dbReference>
<protein>
    <submittedName>
        <fullName evidence="3">GST-like protein</fullName>
        <ecNumber evidence="3">1.8.4.-</ecNumber>
    </submittedName>
</protein>
<proteinExistence type="predicted"/>
<dbReference type="Pfam" id="PF00043">
    <property type="entry name" value="GST_C"/>
    <property type="match status" value="1"/>
</dbReference>
<dbReference type="AlphaFoldDB" id="A0A7W5P9T1"/>
<reference evidence="3 4" key="1">
    <citation type="submission" date="2020-08" db="EMBL/GenBank/DDBJ databases">
        <title>Genomic Encyclopedia of Archaeal and Bacterial Type Strains, Phase II (KMG-II): from individual species to whole genera.</title>
        <authorList>
            <person name="Goeker M."/>
        </authorList>
    </citation>
    <scope>NUCLEOTIDE SEQUENCE [LARGE SCALE GENOMIC DNA]</scope>
    <source>
        <strain evidence="3 4">5AG</strain>
    </source>
</reference>
<dbReference type="EC" id="1.8.4.-" evidence="3"/>
<evidence type="ECO:0000259" key="2">
    <source>
        <dbReference type="PROSITE" id="PS50405"/>
    </source>
</evidence>
<dbReference type="Pfam" id="PF13409">
    <property type="entry name" value="GST_N_2"/>
    <property type="match status" value="1"/>
</dbReference>
<dbReference type="SFLD" id="SFLDS00019">
    <property type="entry name" value="Glutathione_Transferase_(cytos"/>
    <property type="match status" value="1"/>
</dbReference>